<evidence type="ECO:0000313" key="2">
    <source>
        <dbReference type="EMBL" id="SVA07578.1"/>
    </source>
</evidence>
<organism evidence="2">
    <name type="scientific">marine metagenome</name>
    <dbReference type="NCBI Taxonomy" id="408172"/>
    <lineage>
        <taxon>unclassified sequences</taxon>
        <taxon>metagenomes</taxon>
        <taxon>ecological metagenomes</taxon>
    </lineage>
</organism>
<sequence length="140" mass="15724">VKIVYKLIIAFVAVSIFYVSLYFAASELGGEVVQLIRNDSEGSTTSIRVWIVDARDQAWIEHGDTNSFWIKRLSSEPEVSLIRGGAEIKYTAITDIGSHEIYHDLRREKYGIADRIIELLSFGAAHRNNCTGIPVRLDPV</sequence>
<accession>A0A381SW63</accession>
<keyword evidence="1" id="KW-0812">Transmembrane</keyword>
<evidence type="ECO:0008006" key="3">
    <source>
        <dbReference type="Google" id="ProtNLM"/>
    </source>
</evidence>
<dbReference type="AlphaFoldDB" id="A0A381SW63"/>
<keyword evidence="1" id="KW-0472">Membrane</keyword>
<name>A0A381SW63_9ZZZZ</name>
<feature type="non-terminal residue" evidence="2">
    <location>
        <position position="1"/>
    </location>
</feature>
<feature type="transmembrane region" description="Helical" evidence="1">
    <location>
        <begin position="7"/>
        <end position="25"/>
    </location>
</feature>
<dbReference type="EMBL" id="UINC01003584">
    <property type="protein sequence ID" value="SVA07578.1"/>
    <property type="molecule type" value="Genomic_DNA"/>
</dbReference>
<proteinExistence type="predicted"/>
<gene>
    <name evidence="2" type="ORF">METZ01_LOCUS60432</name>
</gene>
<keyword evidence="1" id="KW-1133">Transmembrane helix</keyword>
<evidence type="ECO:0000256" key="1">
    <source>
        <dbReference type="SAM" id="Phobius"/>
    </source>
</evidence>
<reference evidence="2" key="1">
    <citation type="submission" date="2018-05" db="EMBL/GenBank/DDBJ databases">
        <authorList>
            <person name="Lanie J.A."/>
            <person name="Ng W.-L."/>
            <person name="Kazmierczak K.M."/>
            <person name="Andrzejewski T.M."/>
            <person name="Davidsen T.M."/>
            <person name="Wayne K.J."/>
            <person name="Tettelin H."/>
            <person name="Glass J.I."/>
            <person name="Rusch D."/>
            <person name="Podicherti R."/>
            <person name="Tsui H.-C.T."/>
            <person name="Winkler M.E."/>
        </authorList>
    </citation>
    <scope>NUCLEOTIDE SEQUENCE</scope>
</reference>
<protein>
    <recommendedName>
        <fullName evidence="3">DUF2255 domain-containing protein</fullName>
    </recommendedName>
</protein>